<organism evidence="1 2">
    <name type="scientific">Hyphococcus flavus</name>
    <dbReference type="NCBI Taxonomy" id="1866326"/>
    <lineage>
        <taxon>Bacteria</taxon>
        <taxon>Pseudomonadati</taxon>
        <taxon>Pseudomonadota</taxon>
        <taxon>Alphaproteobacteria</taxon>
        <taxon>Parvularculales</taxon>
        <taxon>Parvularculaceae</taxon>
        <taxon>Hyphococcus</taxon>
    </lineage>
</organism>
<accession>A0AAF0CG15</accession>
<dbReference type="KEGG" id="hfl:PUV54_01560"/>
<name>A0AAF0CG15_9PROT</name>
<evidence type="ECO:0000313" key="2">
    <source>
        <dbReference type="Proteomes" id="UP001214043"/>
    </source>
</evidence>
<dbReference type="EMBL" id="CP118166">
    <property type="protein sequence ID" value="WDI31874.1"/>
    <property type="molecule type" value="Genomic_DNA"/>
</dbReference>
<sequence length="109" mass="12088">MEADFRGSVFACDPDEATACGGTALVRLCEAVGFFRPLKKKNKAIPAMIKSHHIESLRPESVFQNIGGIISDFDHHWESTFMHIGRSEGDSRWSHLLTSANAIYLPIVT</sequence>
<proteinExistence type="predicted"/>
<dbReference type="RefSeq" id="WP_274493760.1">
    <property type="nucleotide sequence ID" value="NZ_CP118166.1"/>
</dbReference>
<protein>
    <submittedName>
        <fullName evidence="1">Uncharacterized protein</fullName>
    </submittedName>
</protein>
<gene>
    <name evidence="1" type="ORF">PUV54_01560</name>
</gene>
<dbReference type="AlphaFoldDB" id="A0AAF0CG15"/>
<evidence type="ECO:0000313" key="1">
    <source>
        <dbReference type="EMBL" id="WDI31874.1"/>
    </source>
</evidence>
<dbReference type="Proteomes" id="UP001214043">
    <property type="component" value="Chromosome"/>
</dbReference>
<reference evidence="1" key="1">
    <citation type="submission" date="2023-02" db="EMBL/GenBank/DDBJ databases">
        <title>Genome sequence of Hyphococcus flavus.</title>
        <authorList>
            <person name="Rong J.-C."/>
            <person name="Zhao Q."/>
            <person name="Yi M."/>
            <person name="Wu J.-Y."/>
        </authorList>
    </citation>
    <scope>NUCLEOTIDE SEQUENCE</scope>
    <source>
        <strain evidence="1">MCCC 1K03223</strain>
    </source>
</reference>
<keyword evidence="2" id="KW-1185">Reference proteome</keyword>